<feature type="domain" description="Methyltransferase" evidence="1">
    <location>
        <begin position="30"/>
        <end position="144"/>
    </location>
</feature>
<dbReference type="Gene3D" id="3.40.50.150">
    <property type="entry name" value="Vaccinia Virus protein VP39"/>
    <property type="match status" value="1"/>
</dbReference>
<reference evidence="2 3" key="1">
    <citation type="journal article" date="2015" name="Microbiome">
        <title>Genomic resolution of linkages in carbon, nitrogen, and sulfur cycling among widespread estuary sediment bacteria.</title>
        <authorList>
            <person name="Baker B.J."/>
            <person name="Lazar C.S."/>
            <person name="Teske A.P."/>
            <person name="Dick G.J."/>
        </authorList>
    </citation>
    <scope>NUCLEOTIDE SEQUENCE [LARGE SCALE GENOMIC DNA]</scope>
    <source>
        <strain evidence="2">SM23_42</strain>
    </source>
</reference>
<dbReference type="CDD" id="cd02440">
    <property type="entry name" value="AdoMet_MTases"/>
    <property type="match status" value="1"/>
</dbReference>
<proteinExistence type="predicted"/>
<dbReference type="PANTHER" id="PTHR43591:SF24">
    <property type="entry name" value="2-METHOXY-6-POLYPRENYL-1,4-BENZOQUINOL METHYLASE, MITOCHONDRIAL"/>
    <property type="match status" value="1"/>
</dbReference>
<gene>
    <name evidence="2" type="ORF">AMJ83_01895</name>
</gene>
<organism evidence="2 3">
    <name type="scientific">candidate division WOR_3 bacterium SM23_42</name>
    <dbReference type="NCBI Taxonomy" id="1703779"/>
    <lineage>
        <taxon>Bacteria</taxon>
        <taxon>Bacteria division WOR-3</taxon>
    </lineage>
</organism>
<dbReference type="SUPFAM" id="SSF53335">
    <property type="entry name" value="S-adenosyl-L-methionine-dependent methyltransferases"/>
    <property type="match status" value="1"/>
</dbReference>
<protein>
    <recommendedName>
        <fullName evidence="1">Methyltransferase domain-containing protein</fullName>
    </recommendedName>
</protein>
<accession>A0A0S8FUY3</accession>
<comment type="caution">
    <text evidence="2">The sequence shown here is derived from an EMBL/GenBank/DDBJ whole genome shotgun (WGS) entry which is preliminary data.</text>
</comment>
<sequence>MSEFQAKMFNKKAANPKNKPDQILDAMGLKPGHSIADIGSGGGYFSFRFAETVGEKGEVYAVDTNQEHLDFVRRNAEERGLHNLMPISASEGSLNLPEKALDFVFMRNVTHHMSDRAKYFKELSRYLKSDGRFVVIEYEQGRLISFRRLFGHHVSKQTIVREMREAGYSLEKAFDFLPEQHFSIFERIGRCNILRD</sequence>
<dbReference type="AlphaFoldDB" id="A0A0S8FUY3"/>
<dbReference type="EMBL" id="LJUJ01000002">
    <property type="protein sequence ID" value="KPK64486.1"/>
    <property type="molecule type" value="Genomic_DNA"/>
</dbReference>
<dbReference type="InterPro" id="IPR029063">
    <property type="entry name" value="SAM-dependent_MTases_sf"/>
</dbReference>
<name>A0A0S8FUY3_UNCW3</name>
<evidence type="ECO:0000313" key="3">
    <source>
        <dbReference type="Proteomes" id="UP000051373"/>
    </source>
</evidence>
<dbReference type="Pfam" id="PF13847">
    <property type="entry name" value="Methyltransf_31"/>
    <property type="match status" value="1"/>
</dbReference>
<dbReference type="InterPro" id="IPR025714">
    <property type="entry name" value="Methyltranfer_dom"/>
</dbReference>
<evidence type="ECO:0000259" key="1">
    <source>
        <dbReference type="Pfam" id="PF13847"/>
    </source>
</evidence>
<evidence type="ECO:0000313" key="2">
    <source>
        <dbReference type="EMBL" id="KPK64486.1"/>
    </source>
</evidence>
<dbReference type="Proteomes" id="UP000051373">
    <property type="component" value="Unassembled WGS sequence"/>
</dbReference>
<dbReference type="STRING" id="1703779.AMJ83_01895"/>
<dbReference type="GO" id="GO:0008168">
    <property type="term" value="F:methyltransferase activity"/>
    <property type="evidence" value="ECO:0007669"/>
    <property type="project" value="TreeGrafter"/>
</dbReference>
<dbReference type="PANTHER" id="PTHR43591">
    <property type="entry name" value="METHYLTRANSFERASE"/>
    <property type="match status" value="1"/>
</dbReference>